<name>A0A847U7I3_9EURY</name>
<gene>
    <name evidence="2" type="ORF">GOC74_03115</name>
</gene>
<evidence type="ECO:0000256" key="1">
    <source>
        <dbReference type="SAM" id="MobiDB-lite"/>
    </source>
</evidence>
<comment type="caution">
    <text evidence="2">The sequence shown here is derived from an EMBL/GenBank/DDBJ whole genome shotgun (WGS) entry which is preliminary data.</text>
</comment>
<organism evidence="2 3">
    <name type="scientific">Halomicrobium mukohataei</name>
    <dbReference type="NCBI Taxonomy" id="57705"/>
    <lineage>
        <taxon>Archaea</taxon>
        <taxon>Methanobacteriati</taxon>
        <taxon>Methanobacteriota</taxon>
        <taxon>Stenosarchaea group</taxon>
        <taxon>Halobacteria</taxon>
        <taxon>Halobacteriales</taxon>
        <taxon>Haloarculaceae</taxon>
        <taxon>Halomicrobium</taxon>
    </lineage>
</organism>
<protein>
    <submittedName>
        <fullName evidence="2">Uncharacterized protein</fullName>
    </submittedName>
</protein>
<evidence type="ECO:0000313" key="2">
    <source>
        <dbReference type="EMBL" id="NLV08919.1"/>
    </source>
</evidence>
<reference evidence="2" key="1">
    <citation type="submission" date="2019-12" db="EMBL/GenBank/DDBJ databases">
        <title>Whole-genome sequence of Halomicrobium mukohataei pws1.</title>
        <authorList>
            <person name="Verma D.K."/>
            <person name="Gopal K."/>
            <person name="Prasad E.S."/>
        </authorList>
    </citation>
    <scope>NUCLEOTIDE SEQUENCE</scope>
    <source>
        <strain evidence="2">Pws1</strain>
    </source>
</reference>
<proteinExistence type="predicted"/>
<feature type="region of interest" description="Disordered" evidence="1">
    <location>
        <begin position="65"/>
        <end position="95"/>
    </location>
</feature>
<dbReference type="Proteomes" id="UP000608662">
    <property type="component" value="Unassembled WGS sequence"/>
</dbReference>
<evidence type="ECO:0000313" key="3">
    <source>
        <dbReference type="Proteomes" id="UP000608662"/>
    </source>
</evidence>
<accession>A0A847U7I3</accession>
<dbReference type="RefSeq" id="WP_170092864.1">
    <property type="nucleotide sequence ID" value="NZ_WOYG01000001.1"/>
</dbReference>
<dbReference type="EMBL" id="WOYG01000001">
    <property type="protein sequence ID" value="NLV08919.1"/>
    <property type="molecule type" value="Genomic_DNA"/>
</dbReference>
<sequence length="95" mass="10616">MVHRRRARLSVQQATDRVRSLLEDDTAREQLGERMAQYKSANSFERVGAQHRHIYHHVDSQTVDALGDPTAESESTRSGPLLGACSAARRTPSDD</sequence>
<dbReference type="AlphaFoldDB" id="A0A847U7I3"/>